<evidence type="ECO:0000313" key="3">
    <source>
        <dbReference type="Proteomes" id="UP001597419"/>
    </source>
</evidence>
<dbReference type="SUPFAM" id="SSF69118">
    <property type="entry name" value="AhpD-like"/>
    <property type="match status" value="1"/>
</dbReference>
<dbReference type="Proteomes" id="UP001597419">
    <property type="component" value="Unassembled WGS sequence"/>
</dbReference>
<dbReference type="Gene3D" id="1.20.1290.10">
    <property type="entry name" value="AhpD-like"/>
    <property type="match status" value="1"/>
</dbReference>
<accession>A0ABW5GTT6</accession>
<sequence>MTSGVVRLALRRAIGEVRYVGVVRPRRASGLVAEVYRQLERDFGMLAPPVALHSVAPPVLAAAWLMLRESLVADGTVSRSDKEVVAASVSEGNACPYCVEVHGMALGALGSPGDAAAIEHGDYAGIAEEDTRALALWARGDGSLPAGVPAEAAAELTAVAVVFHYLNRMVNIFLGPSPLPPAVPDSARPKVRAVLGHFLKPGPAPRAGAALDLLPRSFVDGPSWALPGTAVGEAFARAAAAVAGAAEGSVSPGVRDVVVRELKAWDGRPPGLSRSWVDAAVAEVAEADRPAARFALLTVKAAYQIDEPTVADVLSGQTDGRGLVELAAWASLTAATELGGRLHRPAGDERG</sequence>
<feature type="domain" description="Carboxymuconolactone decarboxylase-like" evidence="1">
    <location>
        <begin position="58"/>
        <end position="121"/>
    </location>
</feature>
<comment type="caution">
    <text evidence="2">The sequence shown here is derived from an EMBL/GenBank/DDBJ whole genome shotgun (WGS) entry which is preliminary data.</text>
</comment>
<dbReference type="InterPro" id="IPR029032">
    <property type="entry name" value="AhpD-like"/>
</dbReference>
<name>A0ABW5GTT6_9PSEU</name>
<reference evidence="3" key="1">
    <citation type="journal article" date="2019" name="Int. J. Syst. Evol. Microbiol.">
        <title>The Global Catalogue of Microorganisms (GCM) 10K type strain sequencing project: providing services to taxonomists for standard genome sequencing and annotation.</title>
        <authorList>
            <consortium name="The Broad Institute Genomics Platform"/>
            <consortium name="The Broad Institute Genome Sequencing Center for Infectious Disease"/>
            <person name="Wu L."/>
            <person name="Ma J."/>
        </authorList>
    </citation>
    <scope>NUCLEOTIDE SEQUENCE [LARGE SCALE GENOMIC DNA]</scope>
    <source>
        <strain evidence="3">CGMCC 4.7643</strain>
    </source>
</reference>
<protein>
    <submittedName>
        <fullName evidence="2">Carboxymuconolactone decarboxylase family protein</fullName>
    </submittedName>
</protein>
<keyword evidence="3" id="KW-1185">Reference proteome</keyword>
<dbReference type="RefSeq" id="WP_345404735.1">
    <property type="nucleotide sequence ID" value="NZ_BAABHG010000017.1"/>
</dbReference>
<evidence type="ECO:0000313" key="2">
    <source>
        <dbReference type="EMBL" id="MFD2464226.1"/>
    </source>
</evidence>
<proteinExistence type="predicted"/>
<evidence type="ECO:0000259" key="1">
    <source>
        <dbReference type="Pfam" id="PF02627"/>
    </source>
</evidence>
<gene>
    <name evidence="2" type="ORF">ACFSYJ_36800</name>
</gene>
<dbReference type="Pfam" id="PF02627">
    <property type="entry name" value="CMD"/>
    <property type="match status" value="1"/>
</dbReference>
<organism evidence="2 3">
    <name type="scientific">Amycolatopsis samaneae</name>
    <dbReference type="NCBI Taxonomy" id="664691"/>
    <lineage>
        <taxon>Bacteria</taxon>
        <taxon>Bacillati</taxon>
        <taxon>Actinomycetota</taxon>
        <taxon>Actinomycetes</taxon>
        <taxon>Pseudonocardiales</taxon>
        <taxon>Pseudonocardiaceae</taxon>
        <taxon>Amycolatopsis</taxon>
    </lineage>
</organism>
<dbReference type="EMBL" id="JBHUKU010000025">
    <property type="protein sequence ID" value="MFD2464226.1"/>
    <property type="molecule type" value="Genomic_DNA"/>
</dbReference>
<dbReference type="InterPro" id="IPR003779">
    <property type="entry name" value="CMD-like"/>
</dbReference>